<dbReference type="InterPro" id="IPR029045">
    <property type="entry name" value="ClpP/crotonase-like_dom_sf"/>
</dbReference>
<dbReference type="InterPro" id="IPR001753">
    <property type="entry name" value="Enoyl-CoA_hydra/iso"/>
</dbReference>
<dbReference type="Gene3D" id="1.10.12.10">
    <property type="entry name" value="Lyase 2-enoyl-coa Hydratase, Chain A, domain 2"/>
    <property type="match status" value="1"/>
</dbReference>
<evidence type="ECO:0000256" key="4">
    <source>
        <dbReference type="ARBA" id="ARBA00023098"/>
    </source>
</evidence>
<keyword evidence="3" id="KW-0276">Fatty acid metabolism</keyword>
<organism evidence="7 8">
    <name type="scientific">Austwickia chelonae NBRC 105200</name>
    <dbReference type="NCBI Taxonomy" id="1184607"/>
    <lineage>
        <taxon>Bacteria</taxon>
        <taxon>Bacillati</taxon>
        <taxon>Actinomycetota</taxon>
        <taxon>Actinomycetes</taxon>
        <taxon>Micrococcales</taxon>
        <taxon>Dermatophilaceae</taxon>
        <taxon>Austwickia</taxon>
    </lineage>
</organism>
<keyword evidence="5" id="KW-0413">Isomerase</keyword>
<name>K6ULP7_9MICO</name>
<dbReference type="GO" id="GO:0016853">
    <property type="term" value="F:isomerase activity"/>
    <property type="evidence" value="ECO:0007669"/>
    <property type="project" value="UniProtKB-KW"/>
</dbReference>
<gene>
    <name evidence="7" type="ORF">AUCHE_05_03470</name>
</gene>
<dbReference type="Gene3D" id="3.90.226.10">
    <property type="entry name" value="2-enoyl-CoA Hydratase, Chain A, domain 1"/>
    <property type="match status" value="1"/>
</dbReference>
<evidence type="ECO:0000256" key="5">
    <source>
        <dbReference type="ARBA" id="ARBA00023235"/>
    </source>
</evidence>
<proteinExistence type="inferred from homology"/>
<dbReference type="eggNOG" id="COG1024">
    <property type="taxonomic scope" value="Bacteria"/>
</dbReference>
<reference evidence="7 8" key="1">
    <citation type="submission" date="2012-08" db="EMBL/GenBank/DDBJ databases">
        <title>Whole genome shotgun sequence of Austwickia chelonae NBRC 105200.</title>
        <authorList>
            <person name="Yoshida I."/>
            <person name="Hosoyama A."/>
            <person name="Tsuchikane K."/>
            <person name="Katsumata H."/>
            <person name="Ando Y."/>
            <person name="Ohji S."/>
            <person name="Hamada M."/>
            <person name="Tamura T."/>
            <person name="Yamazoe A."/>
            <person name="Yamazaki S."/>
            <person name="Fujita N."/>
        </authorList>
    </citation>
    <scope>NUCLEOTIDE SEQUENCE [LARGE SCALE GENOMIC DNA]</scope>
    <source>
        <strain evidence="7 8">NBRC 105200</strain>
    </source>
</reference>
<dbReference type="AlphaFoldDB" id="K6ULP7"/>
<evidence type="ECO:0000256" key="3">
    <source>
        <dbReference type="ARBA" id="ARBA00022832"/>
    </source>
</evidence>
<dbReference type="InterPro" id="IPR045002">
    <property type="entry name" value="Ech1-like"/>
</dbReference>
<dbReference type="Proteomes" id="UP000008495">
    <property type="component" value="Unassembled WGS sequence"/>
</dbReference>
<dbReference type="Pfam" id="PF00378">
    <property type="entry name" value="ECH_1"/>
    <property type="match status" value="1"/>
</dbReference>
<dbReference type="SUPFAM" id="SSF52096">
    <property type="entry name" value="ClpP/crotonase"/>
    <property type="match status" value="1"/>
</dbReference>
<evidence type="ECO:0000256" key="1">
    <source>
        <dbReference type="ARBA" id="ARBA00005005"/>
    </source>
</evidence>
<dbReference type="STRING" id="100225.SAMN05421595_1271"/>
<dbReference type="EMBL" id="BAGZ01000005">
    <property type="protein sequence ID" value="GAB77436.1"/>
    <property type="molecule type" value="Genomic_DNA"/>
</dbReference>
<comment type="similarity">
    <text evidence="2 6">Belongs to the enoyl-CoA hydratase/isomerase family.</text>
</comment>
<accession>K6ULP7</accession>
<dbReference type="InterPro" id="IPR014748">
    <property type="entry name" value="Enoyl-CoA_hydra_C"/>
</dbReference>
<sequence length="265" mass="28260">MTDDDRPHPHLDVRRTGAVMYLTLDDPRRRNAQTPTLWTALAELARTLPEDVRVVVLQATGPSFSAGMDRGMLSPAGMDGEPDMVSACLERPDQADRDIARFQEAFTTWRGVDAVVVAAVQGHAVGAGFQLALGADLRIVAEDVQFRMAETSLGLVPDLGGTAVLVELLGYPRALELCLTGRVMGAQEAVEVGIATMSVPVDELAAATDDLVAALTSAPATSAKATKRLLAQAVRSPRETQFATERQTQVELIADLARLFGGQGR</sequence>
<comment type="caution">
    <text evidence="7">The sequence shown here is derived from an EMBL/GenBank/DDBJ whole genome shotgun (WGS) entry which is preliminary data.</text>
</comment>
<dbReference type="PROSITE" id="PS00166">
    <property type="entry name" value="ENOYL_COA_HYDRATASE"/>
    <property type="match status" value="1"/>
</dbReference>
<protein>
    <submittedName>
        <fullName evidence="7">Putative enoyl-CoA hydratase</fullName>
    </submittedName>
</protein>
<evidence type="ECO:0000313" key="7">
    <source>
        <dbReference type="EMBL" id="GAB77436.1"/>
    </source>
</evidence>
<dbReference type="GO" id="GO:0006631">
    <property type="term" value="P:fatty acid metabolic process"/>
    <property type="evidence" value="ECO:0007669"/>
    <property type="project" value="UniProtKB-KW"/>
</dbReference>
<dbReference type="PANTHER" id="PTHR43149">
    <property type="entry name" value="ENOYL-COA HYDRATASE"/>
    <property type="match status" value="1"/>
</dbReference>
<keyword evidence="4" id="KW-0443">Lipid metabolism</keyword>
<dbReference type="RefSeq" id="WP_006502188.1">
    <property type="nucleotide sequence ID" value="NZ_BAGZ01000005.1"/>
</dbReference>
<keyword evidence="8" id="KW-1185">Reference proteome</keyword>
<dbReference type="CDD" id="cd06558">
    <property type="entry name" value="crotonase-like"/>
    <property type="match status" value="1"/>
</dbReference>
<evidence type="ECO:0000313" key="8">
    <source>
        <dbReference type="Proteomes" id="UP000008495"/>
    </source>
</evidence>
<dbReference type="InterPro" id="IPR018376">
    <property type="entry name" value="Enoyl-CoA_hyd/isom_CS"/>
</dbReference>
<evidence type="ECO:0000256" key="2">
    <source>
        <dbReference type="ARBA" id="ARBA00005254"/>
    </source>
</evidence>
<evidence type="ECO:0000256" key="6">
    <source>
        <dbReference type="RuleBase" id="RU003707"/>
    </source>
</evidence>
<dbReference type="PANTHER" id="PTHR43149:SF1">
    <property type="entry name" value="DELTA(3,5)-DELTA(2,4)-DIENOYL-COA ISOMERASE, MITOCHONDRIAL"/>
    <property type="match status" value="1"/>
</dbReference>
<comment type="pathway">
    <text evidence="1">Lipid metabolism; fatty acid beta-oxidation.</text>
</comment>